<dbReference type="GO" id="GO:0022904">
    <property type="term" value="P:respiratory electron transport chain"/>
    <property type="evidence" value="ECO:0007669"/>
    <property type="project" value="TreeGrafter"/>
</dbReference>
<keyword evidence="11 21" id="KW-0479">Metal-binding</keyword>
<dbReference type="InterPro" id="IPR023615">
    <property type="entry name" value="Cyt_c_Oxase_su1_BS"/>
</dbReference>
<evidence type="ECO:0000313" key="24">
    <source>
        <dbReference type="EMBL" id="QEC49906.1"/>
    </source>
</evidence>
<feature type="transmembrane region" description="Helical" evidence="21">
    <location>
        <begin position="126"/>
        <end position="145"/>
    </location>
</feature>
<keyword evidence="17 21" id="KW-0472">Membrane</keyword>
<evidence type="ECO:0000256" key="4">
    <source>
        <dbReference type="ARBA" id="ARBA00012949"/>
    </source>
</evidence>
<evidence type="ECO:0000256" key="3">
    <source>
        <dbReference type="ARBA" id="ARBA00009578"/>
    </source>
</evidence>
<evidence type="ECO:0000256" key="16">
    <source>
        <dbReference type="ARBA" id="ARBA00023008"/>
    </source>
</evidence>
<feature type="transmembrane region" description="Helical" evidence="21">
    <location>
        <begin position="256"/>
        <end position="280"/>
    </location>
</feature>
<evidence type="ECO:0000256" key="1">
    <source>
        <dbReference type="ARBA" id="ARBA00004651"/>
    </source>
</evidence>
<dbReference type="NCBIfam" id="TIGR02891">
    <property type="entry name" value="CtaD_CoxA"/>
    <property type="match status" value="1"/>
</dbReference>
<evidence type="ECO:0000256" key="8">
    <source>
        <dbReference type="ARBA" id="ARBA00022617"/>
    </source>
</evidence>
<dbReference type="PRINTS" id="PR01165">
    <property type="entry name" value="CYCOXIDASEI"/>
</dbReference>
<feature type="transmembrane region" description="Helical" evidence="21">
    <location>
        <begin position="362"/>
        <end position="386"/>
    </location>
</feature>
<evidence type="ECO:0000256" key="7">
    <source>
        <dbReference type="ARBA" id="ARBA00022475"/>
    </source>
</evidence>
<accession>A0A5B8U9Q7</accession>
<dbReference type="GO" id="GO:0016491">
    <property type="term" value="F:oxidoreductase activity"/>
    <property type="evidence" value="ECO:0007669"/>
    <property type="project" value="UniProtKB-KW"/>
</dbReference>
<evidence type="ECO:0000256" key="9">
    <source>
        <dbReference type="ARBA" id="ARBA00022660"/>
    </source>
</evidence>
<dbReference type="EC" id="7.1.1.9" evidence="4 21"/>
<evidence type="ECO:0000259" key="23">
    <source>
        <dbReference type="PROSITE" id="PS50855"/>
    </source>
</evidence>
<keyword evidence="13 20" id="KW-0249">Electron transport</keyword>
<evidence type="ECO:0000256" key="22">
    <source>
        <dbReference type="SAM" id="MobiDB-lite"/>
    </source>
</evidence>
<dbReference type="RefSeq" id="WP_146922271.1">
    <property type="nucleotide sequence ID" value="NZ_CP042430.1"/>
</dbReference>
<comment type="similarity">
    <text evidence="3 20">Belongs to the heme-copper respiratory oxidase family.</text>
</comment>
<evidence type="ECO:0000256" key="21">
    <source>
        <dbReference type="RuleBase" id="RU363061"/>
    </source>
</evidence>
<keyword evidence="16 21" id="KW-0186">Copper</keyword>
<keyword evidence="15 21" id="KW-0408">Iron</keyword>
<gene>
    <name evidence="24" type="primary">ctaD</name>
    <name evidence="24" type="ORF">FSW04_21620</name>
</gene>
<dbReference type="InterPro" id="IPR023616">
    <property type="entry name" value="Cyt_c_oxase-like_su1_dom"/>
</dbReference>
<dbReference type="GO" id="GO:0004129">
    <property type="term" value="F:cytochrome-c oxidase activity"/>
    <property type="evidence" value="ECO:0007669"/>
    <property type="project" value="UniProtKB-EC"/>
</dbReference>
<keyword evidence="8 20" id="KW-0349">Heme</keyword>
<dbReference type="GO" id="GO:0020037">
    <property type="term" value="F:heme binding"/>
    <property type="evidence" value="ECO:0007669"/>
    <property type="project" value="InterPro"/>
</dbReference>
<keyword evidence="12" id="KW-1278">Translocase</keyword>
<dbReference type="PROSITE" id="PS00077">
    <property type="entry name" value="COX1_CUB"/>
    <property type="match status" value="1"/>
</dbReference>
<reference evidence="24 25" key="1">
    <citation type="journal article" date="2018" name="J. Microbiol.">
        <title>Baekduia soli gen. nov., sp. nov., a novel bacterium isolated from the soil of Baekdu Mountain and proposal of a novel family name, Baekduiaceae fam. nov.</title>
        <authorList>
            <person name="An D.S."/>
            <person name="Siddiqi M.Z."/>
            <person name="Kim K.H."/>
            <person name="Yu H.S."/>
            <person name="Im W.T."/>
        </authorList>
    </citation>
    <scope>NUCLEOTIDE SEQUENCE [LARGE SCALE GENOMIC DNA]</scope>
    <source>
        <strain evidence="24 25">BR7-21</strain>
    </source>
</reference>
<dbReference type="GO" id="GO:0046872">
    <property type="term" value="F:metal ion binding"/>
    <property type="evidence" value="ECO:0007669"/>
    <property type="project" value="UniProtKB-KW"/>
</dbReference>
<evidence type="ECO:0000256" key="10">
    <source>
        <dbReference type="ARBA" id="ARBA00022692"/>
    </source>
</evidence>
<sequence>MAATVEAPATASTAPIPQVVARRVDPEPKGWVSWVTTTDHKRIGIMYLVLTFAFFLLGGIEALLIRLQLSVPNNDLLTPQTYNELFTMHGTTMVFLFVVPVMAGFGNYFVPLMIGARDMAFPKLNALSFWLLVAGGLVFYGSLFFSPPECGWTCYSPLSDNDYLPSGGVDAWIFLIHLTGLSSLVGAINFYATIANMRAPGMGWGRLPLFVWAILTYAVLLILALPVIAGAVTLLLTDRHFGTHFYDPGNGGSPLLWQHLFWFFGHPEVYIMVLPGFGIISEVLPVFARKPVFGYKAIAASTVVIAFLGLLVWAHHMFATPSPSLVLIFFMMSSFLIAVPTGVKIFNWIATLWRGTIEYKTPLLFAVGFIGTFLIGGITGIFVAIFPVDWQLTDTYFVVAHFHYVLMGGAVFAVFAGLYYWFPKMSGRMLGEGLGKTSFWLMLVGFHVTFLVQHSAGLEGMPRRVYEYPDIRDLAVLNMISTVGAFILGLGILVTVINVLISVKRGAIAGPDPWKANTLEWFTSSPPPVNNFDTVPRIRSVEPMKDIRRQVLAQTGGVVSSAQPTPVEAGRMAAHPGADA</sequence>
<keyword evidence="7 21" id="KW-1003">Cell membrane</keyword>
<feature type="transmembrane region" description="Helical" evidence="21">
    <location>
        <begin position="398"/>
        <end position="422"/>
    </location>
</feature>
<dbReference type="InterPro" id="IPR036927">
    <property type="entry name" value="Cyt_c_oxase-like_su1_sf"/>
</dbReference>
<dbReference type="Proteomes" id="UP000321805">
    <property type="component" value="Chromosome"/>
</dbReference>
<dbReference type="InterPro" id="IPR000883">
    <property type="entry name" value="Cyt_C_Oxase_1"/>
</dbReference>
<feature type="transmembrane region" description="Helical" evidence="21">
    <location>
        <begin position="209"/>
        <end position="236"/>
    </location>
</feature>
<organism evidence="24 25">
    <name type="scientific">Baekduia soli</name>
    <dbReference type="NCBI Taxonomy" id="496014"/>
    <lineage>
        <taxon>Bacteria</taxon>
        <taxon>Bacillati</taxon>
        <taxon>Actinomycetota</taxon>
        <taxon>Thermoleophilia</taxon>
        <taxon>Solirubrobacterales</taxon>
        <taxon>Baekduiaceae</taxon>
        <taxon>Baekduia</taxon>
    </lineage>
</organism>
<evidence type="ECO:0000256" key="13">
    <source>
        <dbReference type="ARBA" id="ARBA00022982"/>
    </source>
</evidence>
<dbReference type="Gene3D" id="1.20.210.10">
    <property type="entry name" value="Cytochrome c oxidase-like, subunit I domain"/>
    <property type="match status" value="1"/>
</dbReference>
<feature type="transmembrane region" description="Helical" evidence="21">
    <location>
        <begin position="292"/>
        <end position="314"/>
    </location>
</feature>
<evidence type="ECO:0000256" key="15">
    <source>
        <dbReference type="ARBA" id="ARBA00023004"/>
    </source>
</evidence>
<evidence type="ECO:0000256" key="17">
    <source>
        <dbReference type="ARBA" id="ARBA00023136"/>
    </source>
</evidence>
<dbReference type="Pfam" id="PF00115">
    <property type="entry name" value="COX1"/>
    <property type="match status" value="1"/>
</dbReference>
<feature type="region of interest" description="Disordered" evidence="22">
    <location>
        <begin position="561"/>
        <end position="580"/>
    </location>
</feature>
<feature type="domain" description="Cytochrome oxidase subunit I profile" evidence="23">
    <location>
        <begin position="34"/>
        <end position="539"/>
    </location>
</feature>
<feature type="transmembrane region" description="Helical" evidence="21">
    <location>
        <begin position="171"/>
        <end position="197"/>
    </location>
</feature>
<comment type="catalytic activity">
    <reaction evidence="19 21">
        <text>4 Fe(II)-[cytochrome c] + O2 + 8 H(+)(in) = 4 Fe(III)-[cytochrome c] + 2 H2O + 4 H(+)(out)</text>
        <dbReference type="Rhea" id="RHEA:11436"/>
        <dbReference type="Rhea" id="RHEA-COMP:10350"/>
        <dbReference type="Rhea" id="RHEA-COMP:14399"/>
        <dbReference type="ChEBI" id="CHEBI:15377"/>
        <dbReference type="ChEBI" id="CHEBI:15378"/>
        <dbReference type="ChEBI" id="CHEBI:15379"/>
        <dbReference type="ChEBI" id="CHEBI:29033"/>
        <dbReference type="ChEBI" id="CHEBI:29034"/>
        <dbReference type="EC" id="7.1.1.9"/>
    </reaction>
</comment>
<evidence type="ECO:0000256" key="6">
    <source>
        <dbReference type="ARBA" id="ARBA00022448"/>
    </source>
</evidence>
<dbReference type="PANTHER" id="PTHR10422">
    <property type="entry name" value="CYTOCHROME C OXIDASE SUBUNIT 1"/>
    <property type="match status" value="1"/>
</dbReference>
<name>A0A5B8U9Q7_9ACTN</name>
<dbReference type="EMBL" id="CP042430">
    <property type="protein sequence ID" value="QEC49906.1"/>
    <property type="molecule type" value="Genomic_DNA"/>
</dbReference>
<dbReference type="GO" id="GO:0006119">
    <property type="term" value="P:oxidative phosphorylation"/>
    <property type="evidence" value="ECO:0007669"/>
    <property type="project" value="UniProtKB-UniPathway"/>
</dbReference>
<dbReference type="SUPFAM" id="SSF81442">
    <property type="entry name" value="Cytochrome c oxidase subunit I-like"/>
    <property type="match status" value="1"/>
</dbReference>
<evidence type="ECO:0000256" key="18">
    <source>
        <dbReference type="ARBA" id="ARBA00025218"/>
    </source>
</evidence>
<comment type="function">
    <text evidence="18 21">Cytochrome c oxidase is the component of the respiratory chain that catalyzes the reduction of oxygen to water. Subunits 1-3 form the functional core of the enzyme complex. CO I is the catalytic subunit of the enzyme. Electrons originating in cytochrome c are transferred via the copper A center of subunit 2 and heme A of subunit 1 to the bimetallic center formed by heme A3 and copper B.</text>
</comment>
<evidence type="ECO:0000256" key="12">
    <source>
        <dbReference type="ARBA" id="ARBA00022967"/>
    </source>
</evidence>
<keyword evidence="24" id="KW-0560">Oxidoreductase</keyword>
<evidence type="ECO:0000313" key="25">
    <source>
        <dbReference type="Proteomes" id="UP000321805"/>
    </source>
</evidence>
<dbReference type="FunFam" id="1.20.210.10:FF:000006">
    <property type="entry name" value="Cytochrome c oxidase subunit 1"/>
    <property type="match status" value="1"/>
</dbReference>
<evidence type="ECO:0000256" key="5">
    <source>
        <dbReference type="ARBA" id="ARBA00015947"/>
    </source>
</evidence>
<keyword evidence="10 20" id="KW-0812">Transmembrane</keyword>
<feature type="transmembrane region" description="Helical" evidence="21">
    <location>
        <begin position="85"/>
        <end position="114"/>
    </location>
</feature>
<comment type="pathway">
    <text evidence="2 21">Energy metabolism; oxidative phosphorylation.</text>
</comment>
<dbReference type="PANTHER" id="PTHR10422:SF18">
    <property type="entry name" value="CYTOCHROME C OXIDASE SUBUNIT 1"/>
    <property type="match status" value="1"/>
</dbReference>
<dbReference type="GO" id="GO:0015990">
    <property type="term" value="P:electron transport coupled proton transport"/>
    <property type="evidence" value="ECO:0007669"/>
    <property type="project" value="InterPro"/>
</dbReference>
<evidence type="ECO:0000256" key="2">
    <source>
        <dbReference type="ARBA" id="ARBA00004673"/>
    </source>
</evidence>
<keyword evidence="9 20" id="KW-0679">Respiratory chain</keyword>
<proteinExistence type="inferred from homology"/>
<dbReference type="InterPro" id="IPR014241">
    <property type="entry name" value="Cyt_c_oxidase_su1_bac"/>
</dbReference>
<keyword evidence="14 21" id="KW-1133">Transmembrane helix</keyword>
<dbReference type="AlphaFoldDB" id="A0A5B8U9Q7"/>
<dbReference type="PROSITE" id="PS50855">
    <property type="entry name" value="COX1"/>
    <property type="match status" value="1"/>
</dbReference>
<dbReference type="OrthoDB" id="9803294at2"/>
<comment type="subcellular location">
    <subcellularLocation>
        <location evidence="1 21">Cell membrane</location>
        <topology evidence="1 21">Multi-pass membrane protein</topology>
    </subcellularLocation>
</comment>
<keyword evidence="25" id="KW-1185">Reference proteome</keyword>
<evidence type="ECO:0000256" key="11">
    <source>
        <dbReference type="ARBA" id="ARBA00022723"/>
    </source>
</evidence>
<evidence type="ECO:0000256" key="20">
    <source>
        <dbReference type="RuleBase" id="RU000370"/>
    </source>
</evidence>
<protein>
    <recommendedName>
        <fullName evidence="5 21">Cytochrome c oxidase subunit 1</fullName>
        <ecNumber evidence="4 21">7.1.1.9</ecNumber>
    </recommendedName>
</protein>
<dbReference type="KEGG" id="bsol:FSW04_21620"/>
<evidence type="ECO:0000256" key="19">
    <source>
        <dbReference type="ARBA" id="ARBA00047816"/>
    </source>
</evidence>
<feature type="transmembrane region" description="Helical" evidence="21">
    <location>
        <begin position="45"/>
        <end position="65"/>
    </location>
</feature>
<feature type="transmembrane region" description="Helical" evidence="21">
    <location>
        <begin position="434"/>
        <end position="456"/>
    </location>
</feature>
<dbReference type="UniPathway" id="UPA00705"/>
<evidence type="ECO:0000256" key="14">
    <source>
        <dbReference type="ARBA" id="ARBA00022989"/>
    </source>
</evidence>
<dbReference type="GO" id="GO:0005886">
    <property type="term" value="C:plasma membrane"/>
    <property type="evidence" value="ECO:0007669"/>
    <property type="project" value="UniProtKB-SubCell"/>
</dbReference>
<keyword evidence="6 20" id="KW-0813">Transport</keyword>
<feature type="transmembrane region" description="Helical" evidence="21">
    <location>
        <begin position="476"/>
        <end position="501"/>
    </location>
</feature>
<feature type="transmembrane region" description="Helical" evidence="21">
    <location>
        <begin position="326"/>
        <end position="350"/>
    </location>
</feature>